<comment type="caution">
    <text evidence="3">The sequence shown here is derived from an EMBL/GenBank/DDBJ whole genome shotgun (WGS) entry which is preliminary data.</text>
</comment>
<feature type="compositionally biased region" description="Low complexity" evidence="1">
    <location>
        <begin position="307"/>
        <end position="338"/>
    </location>
</feature>
<name>A0A849I6C0_9HYPH</name>
<keyword evidence="4" id="KW-1185">Reference proteome</keyword>
<feature type="compositionally biased region" description="Basic and acidic residues" evidence="1">
    <location>
        <begin position="241"/>
        <end position="251"/>
    </location>
</feature>
<keyword evidence="2" id="KW-1133">Transmembrane helix</keyword>
<feature type="transmembrane region" description="Helical" evidence="2">
    <location>
        <begin position="12"/>
        <end position="33"/>
    </location>
</feature>
<sequence>MSIPGIENLPPAVKYLIAFAIIFALLALFALVLRRLTGGRLTLANDRGRARQPRLGIVDVYDLDRQRQLILLRRDNVEHLLLVGGPNDVVVETNIVRVAGARLPNVAAEVAERLEAPAADRPPEIAPVRPVVEPTSVRPAARAAEPVVAGHLGRADTVVAPVAAPVRSPAGRPGEPAPRPAAPAPAGPGPRPDRSRATPMPAGGAAAPPRPAGPRPVPTPVPPAKDPESGPGRPPLPDMARQLEDALKRPEPTPARPTPEPVREPAGPPRPQPGPAKAPSKPAPETVAAPAPPEAGPAAPPEPQPASRPRSAPAQGSAPAAVAAPAAPAEPPRQAETAPPSPPPPPPPPEPPAPPSPRPDPFSIEDIEAEFARLLGRPLDRKDSKG</sequence>
<feature type="compositionally biased region" description="Pro residues" evidence="1">
    <location>
        <begin position="339"/>
        <end position="360"/>
    </location>
</feature>
<reference evidence="3 4" key="1">
    <citation type="submission" date="2020-04" db="EMBL/GenBank/DDBJ databases">
        <title>Enterovirga sp. isolate from soil.</title>
        <authorList>
            <person name="Chea S."/>
            <person name="Kim D.-U."/>
        </authorList>
    </citation>
    <scope>NUCLEOTIDE SEQUENCE [LARGE SCALE GENOMIC DNA]</scope>
    <source>
        <strain evidence="3 4">DB1703</strain>
    </source>
</reference>
<feature type="region of interest" description="Disordered" evidence="1">
    <location>
        <begin position="165"/>
        <end position="386"/>
    </location>
</feature>
<keyword evidence="2" id="KW-0472">Membrane</keyword>
<evidence type="ECO:0000313" key="4">
    <source>
        <dbReference type="Proteomes" id="UP000564885"/>
    </source>
</evidence>
<organism evidence="3 4">
    <name type="scientific">Enterovirga aerilata</name>
    <dbReference type="NCBI Taxonomy" id="2730920"/>
    <lineage>
        <taxon>Bacteria</taxon>
        <taxon>Pseudomonadati</taxon>
        <taxon>Pseudomonadota</taxon>
        <taxon>Alphaproteobacteria</taxon>
        <taxon>Hyphomicrobiales</taxon>
        <taxon>Methylobacteriaceae</taxon>
        <taxon>Enterovirga</taxon>
    </lineage>
</organism>
<dbReference type="PANTHER" id="PTHR38766">
    <property type="entry name" value="FLAGELLAR PROTEIN FLIO"/>
    <property type="match status" value="1"/>
</dbReference>
<protein>
    <recommendedName>
        <fullName evidence="5">Flagellar biosynthesis protein FliO</fullName>
    </recommendedName>
</protein>
<feature type="compositionally biased region" description="Pro residues" evidence="1">
    <location>
        <begin position="290"/>
        <end position="306"/>
    </location>
</feature>
<dbReference type="PANTHER" id="PTHR38766:SF1">
    <property type="entry name" value="FLAGELLAR PROTEIN FLIO"/>
    <property type="match status" value="1"/>
</dbReference>
<evidence type="ECO:0000313" key="3">
    <source>
        <dbReference type="EMBL" id="NNM71640.1"/>
    </source>
</evidence>
<evidence type="ECO:0008006" key="5">
    <source>
        <dbReference type="Google" id="ProtNLM"/>
    </source>
</evidence>
<keyword evidence="2" id="KW-0812">Transmembrane</keyword>
<accession>A0A849I6C0</accession>
<evidence type="ECO:0000256" key="1">
    <source>
        <dbReference type="SAM" id="MobiDB-lite"/>
    </source>
</evidence>
<dbReference type="Proteomes" id="UP000564885">
    <property type="component" value="Unassembled WGS sequence"/>
</dbReference>
<dbReference type="InterPro" id="IPR052205">
    <property type="entry name" value="FliO/MopB"/>
</dbReference>
<dbReference type="PRINTS" id="PR01217">
    <property type="entry name" value="PRICHEXTENSN"/>
</dbReference>
<feature type="compositionally biased region" description="Pro residues" evidence="1">
    <location>
        <begin position="175"/>
        <end position="190"/>
    </location>
</feature>
<proteinExistence type="predicted"/>
<feature type="compositionally biased region" description="Pro residues" evidence="1">
    <location>
        <begin position="208"/>
        <end position="224"/>
    </location>
</feature>
<feature type="compositionally biased region" description="Low complexity" evidence="1">
    <location>
        <begin position="165"/>
        <end position="174"/>
    </location>
</feature>
<gene>
    <name evidence="3" type="ORF">HJG44_04410</name>
</gene>
<feature type="compositionally biased region" description="Pro residues" evidence="1">
    <location>
        <begin position="252"/>
        <end position="276"/>
    </location>
</feature>
<evidence type="ECO:0000256" key="2">
    <source>
        <dbReference type="SAM" id="Phobius"/>
    </source>
</evidence>
<dbReference type="EMBL" id="JABEPP010000001">
    <property type="protein sequence ID" value="NNM71640.1"/>
    <property type="molecule type" value="Genomic_DNA"/>
</dbReference>
<dbReference type="AlphaFoldDB" id="A0A849I6C0"/>
<feature type="compositionally biased region" description="Low complexity" evidence="1">
    <location>
        <begin position="277"/>
        <end position="289"/>
    </location>
</feature>
<feature type="compositionally biased region" description="Low complexity" evidence="1">
    <location>
        <begin position="197"/>
        <end position="207"/>
    </location>
</feature>